<dbReference type="KEGG" id="psco:LY89DRAFT_609882"/>
<gene>
    <name evidence="9" type="ORF">LY89DRAFT_609882</name>
</gene>
<keyword evidence="4 7" id="KW-0472">Membrane</keyword>
<feature type="transmembrane region" description="Helical" evidence="7">
    <location>
        <begin position="195"/>
        <end position="213"/>
    </location>
</feature>
<evidence type="ECO:0000313" key="9">
    <source>
        <dbReference type="EMBL" id="KUJ21329.1"/>
    </source>
</evidence>
<feature type="compositionally biased region" description="Low complexity" evidence="6">
    <location>
        <begin position="310"/>
        <end position="320"/>
    </location>
</feature>
<evidence type="ECO:0000256" key="2">
    <source>
        <dbReference type="ARBA" id="ARBA00022692"/>
    </source>
</evidence>
<evidence type="ECO:0000259" key="8">
    <source>
        <dbReference type="Pfam" id="PF20684"/>
    </source>
</evidence>
<dbReference type="PANTHER" id="PTHR33048">
    <property type="entry name" value="PTH11-LIKE INTEGRAL MEMBRANE PROTEIN (AFU_ORTHOLOGUE AFUA_5G11245)"/>
    <property type="match status" value="1"/>
</dbReference>
<feature type="transmembrane region" description="Helical" evidence="7">
    <location>
        <begin position="42"/>
        <end position="63"/>
    </location>
</feature>
<evidence type="ECO:0000256" key="5">
    <source>
        <dbReference type="ARBA" id="ARBA00038359"/>
    </source>
</evidence>
<evidence type="ECO:0000256" key="7">
    <source>
        <dbReference type="SAM" id="Phobius"/>
    </source>
</evidence>
<feature type="region of interest" description="Disordered" evidence="6">
    <location>
        <begin position="361"/>
        <end position="382"/>
    </location>
</feature>
<dbReference type="GO" id="GO:0016020">
    <property type="term" value="C:membrane"/>
    <property type="evidence" value="ECO:0007669"/>
    <property type="project" value="UniProtKB-SubCell"/>
</dbReference>
<dbReference type="PANTHER" id="PTHR33048:SF157">
    <property type="entry name" value="INTEGRAL MEMBRANE PROTEIN"/>
    <property type="match status" value="1"/>
</dbReference>
<dbReference type="InterPro" id="IPR049326">
    <property type="entry name" value="Rhodopsin_dom_fungi"/>
</dbReference>
<dbReference type="EMBL" id="KQ947408">
    <property type="protein sequence ID" value="KUJ21329.1"/>
    <property type="molecule type" value="Genomic_DNA"/>
</dbReference>
<keyword evidence="10" id="KW-1185">Reference proteome</keyword>
<dbReference type="Pfam" id="PF20684">
    <property type="entry name" value="Fung_rhodopsin"/>
    <property type="match status" value="1"/>
</dbReference>
<evidence type="ECO:0000256" key="6">
    <source>
        <dbReference type="SAM" id="MobiDB-lite"/>
    </source>
</evidence>
<dbReference type="Proteomes" id="UP000070700">
    <property type="component" value="Unassembled WGS sequence"/>
</dbReference>
<dbReference type="AlphaFoldDB" id="A0A194XML1"/>
<evidence type="ECO:0000256" key="3">
    <source>
        <dbReference type="ARBA" id="ARBA00022989"/>
    </source>
</evidence>
<reference evidence="9 10" key="1">
    <citation type="submission" date="2015-10" db="EMBL/GenBank/DDBJ databases">
        <title>Full genome of DAOMC 229536 Phialocephala scopiformis, a fungal endophyte of spruce producing the potent anti-insectan compound rugulosin.</title>
        <authorList>
            <consortium name="DOE Joint Genome Institute"/>
            <person name="Walker A.K."/>
            <person name="Frasz S.L."/>
            <person name="Seifert K.A."/>
            <person name="Miller J.D."/>
            <person name="Mondo S.J."/>
            <person name="Labutti K."/>
            <person name="Lipzen A."/>
            <person name="Dockter R."/>
            <person name="Kennedy M."/>
            <person name="Grigoriev I.V."/>
            <person name="Spatafora J.W."/>
        </authorList>
    </citation>
    <scope>NUCLEOTIDE SEQUENCE [LARGE SCALE GENOMIC DNA]</scope>
    <source>
        <strain evidence="9 10">CBS 120377</strain>
    </source>
</reference>
<dbReference type="RefSeq" id="XP_018075684.1">
    <property type="nucleotide sequence ID" value="XM_018210535.1"/>
</dbReference>
<evidence type="ECO:0000313" key="10">
    <source>
        <dbReference type="Proteomes" id="UP000070700"/>
    </source>
</evidence>
<feature type="region of interest" description="Disordered" evidence="6">
    <location>
        <begin position="310"/>
        <end position="334"/>
    </location>
</feature>
<organism evidence="9 10">
    <name type="scientific">Mollisia scopiformis</name>
    <name type="common">Conifer needle endophyte fungus</name>
    <name type="synonym">Phialocephala scopiformis</name>
    <dbReference type="NCBI Taxonomy" id="149040"/>
    <lineage>
        <taxon>Eukaryota</taxon>
        <taxon>Fungi</taxon>
        <taxon>Dikarya</taxon>
        <taxon>Ascomycota</taxon>
        <taxon>Pezizomycotina</taxon>
        <taxon>Leotiomycetes</taxon>
        <taxon>Helotiales</taxon>
        <taxon>Mollisiaceae</taxon>
        <taxon>Mollisia</taxon>
    </lineage>
</organism>
<dbReference type="InterPro" id="IPR052337">
    <property type="entry name" value="SAT4-like"/>
</dbReference>
<accession>A0A194XML1</accession>
<feature type="transmembrane region" description="Helical" evidence="7">
    <location>
        <begin position="220"/>
        <end position="244"/>
    </location>
</feature>
<name>A0A194XML1_MOLSC</name>
<feature type="transmembrane region" description="Helical" evidence="7">
    <location>
        <begin position="132"/>
        <end position="157"/>
    </location>
</feature>
<comment type="similarity">
    <text evidence="5">Belongs to the SAT4 family.</text>
</comment>
<evidence type="ECO:0000256" key="4">
    <source>
        <dbReference type="ARBA" id="ARBA00023136"/>
    </source>
</evidence>
<comment type="subcellular location">
    <subcellularLocation>
        <location evidence="1">Membrane</location>
        <topology evidence="1">Multi-pass membrane protein</topology>
    </subcellularLocation>
</comment>
<feature type="compositionally biased region" description="Basic and acidic residues" evidence="6">
    <location>
        <begin position="361"/>
        <end position="371"/>
    </location>
</feature>
<dbReference type="InParanoid" id="A0A194XML1"/>
<dbReference type="OrthoDB" id="5393606at2759"/>
<feature type="domain" description="Rhodopsin" evidence="8">
    <location>
        <begin position="26"/>
        <end position="289"/>
    </location>
</feature>
<evidence type="ECO:0000256" key="1">
    <source>
        <dbReference type="ARBA" id="ARBA00004141"/>
    </source>
</evidence>
<protein>
    <recommendedName>
        <fullName evidence="8">Rhodopsin domain-containing protein</fullName>
    </recommendedName>
</protein>
<feature type="transmembrane region" description="Helical" evidence="7">
    <location>
        <begin position="6"/>
        <end position="30"/>
    </location>
</feature>
<keyword evidence="2 7" id="KW-0812">Transmembrane</keyword>
<sequence length="382" mass="42015">MSADNPASIIAVGAVMPALGIIAVGLRYYCRIQLKSGFRTDDWILIPALLLTIGMGASLIAGVKLHALGYPTPFTGDPNDPLAALTQTNSGIRITSQVEWALQLMQVLELGCIKLSFAFFYRRIFVSPASKYFNVITWATIALILAWMTAFFFSLLLACKAYSGEWSAWWGSVIDLTTKCVKTEKLETALVVTDFLTDVLIMLLPIPKIWALHLPFARKLAVFAVFALGIVAVAASVVRMKYFLDVIAKGFNPHDDEDLAITRNLYWSMVESGLGLLAVCLPTLRSLLRGTTPEWLKSSEWISNIRSKLSLSSGSKSNSSKTTLPTTEREGPYRFMDGVSADSLKQERFVLKDVVTTVKATRSDRTSHGSDGDEQVLFTSHA</sequence>
<dbReference type="GeneID" id="28820261"/>
<keyword evidence="3 7" id="KW-1133">Transmembrane helix</keyword>
<proteinExistence type="inferred from homology"/>